<dbReference type="EMBL" id="VJZC01000056">
    <property type="protein sequence ID" value="MPY57779.1"/>
    <property type="molecule type" value="Genomic_DNA"/>
</dbReference>
<accession>A0A5N8XEC4</accession>
<dbReference type="AlphaFoldDB" id="A0A5N8XEC4"/>
<keyword evidence="2" id="KW-1185">Reference proteome</keyword>
<dbReference type="RefSeq" id="WP_152771371.1">
    <property type="nucleotide sequence ID" value="NZ_VJZC01000056.1"/>
</dbReference>
<organism evidence="1 2">
    <name type="scientific">Streptomyces spongiae</name>
    <dbReference type="NCBI Taxonomy" id="565072"/>
    <lineage>
        <taxon>Bacteria</taxon>
        <taxon>Bacillati</taxon>
        <taxon>Actinomycetota</taxon>
        <taxon>Actinomycetes</taxon>
        <taxon>Kitasatosporales</taxon>
        <taxon>Streptomycetaceae</taxon>
        <taxon>Streptomyces</taxon>
    </lineage>
</organism>
<name>A0A5N8XEC4_9ACTN</name>
<evidence type="ECO:0000313" key="2">
    <source>
        <dbReference type="Proteomes" id="UP000400924"/>
    </source>
</evidence>
<comment type="caution">
    <text evidence="1">The sequence shown here is derived from an EMBL/GenBank/DDBJ whole genome shotgun (WGS) entry which is preliminary data.</text>
</comment>
<gene>
    <name evidence="1" type="ORF">FNH08_11550</name>
</gene>
<proteinExistence type="predicted"/>
<evidence type="ECO:0000313" key="1">
    <source>
        <dbReference type="EMBL" id="MPY57779.1"/>
    </source>
</evidence>
<sequence>MAFEYGVLGRSGGRSAQAALEQLLDFLEAENAGVSRGEITLGDGWAATDIRIRRPGEKELEQYVQVSVGGEIPQLYVELATAASSEFDVTGVDLMLNTTLSGVSDPVLNDLIQGYALPEWNGILWDETSGFHLR</sequence>
<dbReference type="Proteomes" id="UP000400924">
    <property type="component" value="Unassembled WGS sequence"/>
</dbReference>
<reference evidence="1 2" key="1">
    <citation type="submission" date="2019-07" db="EMBL/GenBank/DDBJ databases">
        <title>New species of Amycolatopsis and Streptomyces.</title>
        <authorList>
            <person name="Duangmal K."/>
            <person name="Teo W.F.A."/>
            <person name="Lipun K."/>
        </authorList>
    </citation>
    <scope>NUCLEOTIDE SEQUENCE [LARGE SCALE GENOMIC DNA]</scope>
    <source>
        <strain evidence="1 2">NBRC 106415</strain>
    </source>
</reference>
<protein>
    <submittedName>
        <fullName evidence="1">Uncharacterized protein</fullName>
    </submittedName>
</protein>
<dbReference type="OrthoDB" id="4185246at2"/>